<comment type="caution">
    <text evidence="2">The sequence shown here is derived from an EMBL/GenBank/DDBJ whole genome shotgun (WGS) entry which is preliminary data.</text>
</comment>
<feature type="compositionally biased region" description="Polar residues" evidence="1">
    <location>
        <begin position="48"/>
        <end position="72"/>
    </location>
</feature>
<evidence type="ECO:0000256" key="1">
    <source>
        <dbReference type="SAM" id="MobiDB-lite"/>
    </source>
</evidence>
<accession>A0ABR0LVQ4</accession>
<organism evidence="2 3">
    <name type="scientific">Cryomyces antarcticus</name>
    <dbReference type="NCBI Taxonomy" id="329879"/>
    <lineage>
        <taxon>Eukaryota</taxon>
        <taxon>Fungi</taxon>
        <taxon>Dikarya</taxon>
        <taxon>Ascomycota</taxon>
        <taxon>Pezizomycotina</taxon>
        <taxon>Dothideomycetes</taxon>
        <taxon>Dothideomycetes incertae sedis</taxon>
        <taxon>Cryomyces</taxon>
    </lineage>
</organism>
<dbReference type="Proteomes" id="UP001357485">
    <property type="component" value="Unassembled WGS sequence"/>
</dbReference>
<reference evidence="2 3" key="1">
    <citation type="submission" date="2023-08" db="EMBL/GenBank/DDBJ databases">
        <title>Black Yeasts Isolated from many extreme environments.</title>
        <authorList>
            <person name="Coleine C."/>
            <person name="Stajich J.E."/>
            <person name="Selbmann L."/>
        </authorList>
    </citation>
    <scope>NUCLEOTIDE SEQUENCE [LARGE SCALE GENOMIC DNA]</scope>
    <source>
        <strain evidence="2 3">CCFEE 536</strain>
    </source>
</reference>
<evidence type="ECO:0000313" key="2">
    <source>
        <dbReference type="EMBL" id="KAK5247815.1"/>
    </source>
</evidence>
<dbReference type="EMBL" id="JAVRRA010009484">
    <property type="protein sequence ID" value="KAK5247815.1"/>
    <property type="molecule type" value="Genomic_DNA"/>
</dbReference>
<protein>
    <submittedName>
        <fullName evidence="2">Uncharacterized protein</fullName>
    </submittedName>
</protein>
<gene>
    <name evidence="2" type="ORF">LTR16_006639</name>
</gene>
<evidence type="ECO:0000313" key="3">
    <source>
        <dbReference type="Proteomes" id="UP001357485"/>
    </source>
</evidence>
<sequence>MSLPAPDSSPTPRKRPSTQFSIHEDEQHQQHQPLPALGNVGIKRDNAAVQNEMQVPLTTSKLGNQQPQTGNRRASVKV</sequence>
<keyword evidence="3" id="KW-1185">Reference proteome</keyword>
<name>A0ABR0LVQ4_9PEZI</name>
<proteinExistence type="predicted"/>
<feature type="region of interest" description="Disordered" evidence="1">
    <location>
        <begin position="1"/>
        <end position="78"/>
    </location>
</feature>